<dbReference type="PANTHER" id="PTHR43861:SF1">
    <property type="entry name" value="TRANS-ACONITATE 2-METHYLTRANSFERASE"/>
    <property type="match status" value="1"/>
</dbReference>
<dbReference type="OrthoDB" id="101857at2"/>
<proteinExistence type="predicted"/>
<dbReference type="AlphaFoldDB" id="A0A323V2K9"/>
<name>A0A323V2K9_9RHOO</name>
<dbReference type="Pfam" id="PF13489">
    <property type="entry name" value="Methyltransf_23"/>
    <property type="match status" value="1"/>
</dbReference>
<dbReference type="EMBL" id="QKOE01000001">
    <property type="protein sequence ID" value="PZA18260.1"/>
    <property type="molecule type" value="Genomic_DNA"/>
</dbReference>
<dbReference type="RefSeq" id="WP_110522561.1">
    <property type="nucleotide sequence ID" value="NZ_QKOE01000001.1"/>
</dbReference>
<dbReference type="CDD" id="cd02440">
    <property type="entry name" value="AdoMet_MTases"/>
    <property type="match status" value="1"/>
</dbReference>
<accession>A0A323V2K9</accession>
<dbReference type="SUPFAM" id="SSF53335">
    <property type="entry name" value="S-adenosyl-L-methionine-dependent methyltransferases"/>
    <property type="match status" value="1"/>
</dbReference>
<evidence type="ECO:0000313" key="1">
    <source>
        <dbReference type="EMBL" id="PZA18260.1"/>
    </source>
</evidence>
<comment type="caution">
    <text evidence="1">The sequence shown here is derived from an EMBL/GenBank/DDBJ whole genome shotgun (WGS) entry which is preliminary data.</text>
</comment>
<organism evidence="1 2">
    <name type="scientific">Parazoarcus communis SWub3 = DSM 12120</name>
    <dbReference type="NCBI Taxonomy" id="1121029"/>
    <lineage>
        <taxon>Bacteria</taxon>
        <taxon>Pseudomonadati</taxon>
        <taxon>Pseudomonadota</taxon>
        <taxon>Betaproteobacteria</taxon>
        <taxon>Rhodocyclales</taxon>
        <taxon>Zoogloeaceae</taxon>
        <taxon>Parazoarcus</taxon>
    </lineage>
</organism>
<dbReference type="PANTHER" id="PTHR43861">
    <property type="entry name" value="TRANS-ACONITATE 2-METHYLTRANSFERASE-RELATED"/>
    <property type="match status" value="1"/>
</dbReference>
<dbReference type="Gene3D" id="3.40.50.150">
    <property type="entry name" value="Vaccinia Virus protein VP39"/>
    <property type="match status" value="1"/>
</dbReference>
<keyword evidence="2" id="KW-1185">Reference proteome</keyword>
<dbReference type="Proteomes" id="UP000248259">
    <property type="component" value="Unassembled WGS sequence"/>
</dbReference>
<dbReference type="InterPro" id="IPR029063">
    <property type="entry name" value="SAM-dependent_MTases_sf"/>
</dbReference>
<reference evidence="1 2" key="1">
    <citation type="submission" date="2018-06" db="EMBL/GenBank/DDBJ databases">
        <title>Azoarcus communis strain SWub3 genome.</title>
        <authorList>
            <person name="Zorraquino Salvo V."/>
            <person name="Toubiana D."/>
            <person name="Blumwald E."/>
        </authorList>
    </citation>
    <scope>NUCLEOTIDE SEQUENCE [LARGE SCALE GENOMIC DNA]</scope>
    <source>
        <strain evidence="1 2">SWub3</strain>
    </source>
</reference>
<gene>
    <name evidence="1" type="ORF">DNK49_01625</name>
</gene>
<evidence type="ECO:0008006" key="3">
    <source>
        <dbReference type="Google" id="ProtNLM"/>
    </source>
</evidence>
<evidence type="ECO:0000313" key="2">
    <source>
        <dbReference type="Proteomes" id="UP000248259"/>
    </source>
</evidence>
<sequence>MTMNESYTGLRPDLLKHVTKKKCEVLDLGCATGANGKWLLDFGIATLVEGVEYDPEMASQAAKFYHRIYNLDLNSEHALLDAITDKKFDYILLGDILEHLHDPWKTLSSARMLLKPEGNAIISIPNIGHIDTLIHVFIKGYWPYNDRGIFDRTHLRFFTLQNIKNLVKIAGLEAVVIERNFRYRDALNKEFPFYGVILKSLFKNLYTFQYILVCKNSGSPTSDHLPTHSLSHI</sequence>
<protein>
    <recommendedName>
        <fullName evidence="3">Class I SAM-dependent methyltransferase</fullName>
    </recommendedName>
</protein>